<dbReference type="PROSITE" id="PS00187">
    <property type="entry name" value="TPP_ENZYMES"/>
    <property type="match status" value="1"/>
</dbReference>
<dbReference type="InterPro" id="IPR012000">
    <property type="entry name" value="Thiamin_PyroP_enz_cen_dom"/>
</dbReference>
<protein>
    <submittedName>
        <fullName evidence="8">Acetolactate synthase-1/2/3 large subunit</fullName>
    </submittedName>
</protein>
<dbReference type="PANTHER" id="PTHR18968:SF129">
    <property type="entry name" value="ACETOLACTATE SYNTHASE"/>
    <property type="match status" value="1"/>
</dbReference>
<dbReference type="Pfam" id="PF02775">
    <property type="entry name" value="TPP_enzyme_C"/>
    <property type="match status" value="1"/>
</dbReference>
<proteinExistence type="inferred from homology"/>
<dbReference type="NCBIfam" id="NF006187">
    <property type="entry name" value="PRK08322.1"/>
    <property type="match status" value="1"/>
</dbReference>
<evidence type="ECO:0000259" key="6">
    <source>
        <dbReference type="Pfam" id="PF02775"/>
    </source>
</evidence>
<evidence type="ECO:0000256" key="2">
    <source>
        <dbReference type="ARBA" id="ARBA00022679"/>
    </source>
</evidence>
<evidence type="ECO:0000256" key="3">
    <source>
        <dbReference type="ARBA" id="ARBA00023052"/>
    </source>
</evidence>
<dbReference type="InterPro" id="IPR011766">
    <property type="entry name" value="TPP_enzyme_TPP-bd"/>
</dbReference>
<dbReference type="SUPFAM" id="SSF52467">
    <property type="entry name" value="DHS-like NAD/FAD-binding domain"/>
    <property type="match status" value="1"/>
</dbReference>
<dbReference type="Proteomes" id="UP000199377">
    <property type="component" value="Unassembled WGS sequence"/>
</dbReference>
<dbReference type="GO" id="GO:0000287">
    <property type="term" value="F:magnesium ion binding"/>
    <property type="evidence" value="ECO:0007669"/>
    <property type="project" value="InterPro"/>
</dbReference>
<evidence type="ECO:0000256" key="4">
    <source>
        <dbReference type="RuleBase" id="RU362132"/>
    </source>
</evidence>
<dbReference type="STRING" id="1114924.SAMN05216258_107292"/>
<dbReference type="PANTHER" id="PTHR18968">
    <property type="entry name" value="THIAMINE PYROPHOSPHATE ENZYMES"/>
    <property type="match status" value="1"/>
</dbReference>
<dbReference type="GO" id="GO:0009097">
    <property type="term" value="P:isoleucine biosynthetic process"/>
    <property type="evidence" value="ECO:0007669"/>
    <property type="project" value="TreeGrafter"/>
</dbReference>
<dbReference type="EMBL" id="FOQH01000007">
    <property type="protein sequence ID" value="SFI53280.1"/>
    <property type="molecule type" value="Genomic_DNA"/>
</dbReference>
<dbReference type="RefSeq" id="WP_092861391.1">
    <property type="nucleotide sequence ID" value="NZ_FOQH01000007.1"/>
</dbReference>
<keyword evidence="2" id="KW-0808">Transferase</keyword>
<evidence type="ECO:0000259" key="5">
    <source>
        <dbReference type="Pfam" id="PF00205"/>
    </source>
</evidence>
<dbReference type="GO" id="GO:0003984">
    <property type="term" value="F:acetolactate synthase activity"/>
    <property type="evidence" value="ECO:0007669"/>
    <property type="project" value="TreeGrafter"/>
</dbReference>
<feature type="domain" description="Thiamine pyrophosphate enzyme central" evidence="5">
    <location>
        <begin position="189"/>
        <end position="322"/>
    </location>
</feature>
<comment type="similarity">
    <text evidence="1 4">Belongs to the TPP enzyme family.</text>
</comment>
<keyword evidence="9" id="KW-1185">Reference proteome</keyword>
<dbReference type="AlphaFoldDB" id="A0A1I3IZF0"/>
<keyword evidence="3 4" id="KW-0786">Thiamine pyrophosphate</keyword>
<evidence type="ECO:0000256" key="1">
    <source>
        <dbReference type="ARBA" id="ARBA00007812"/>
    </source>
</evidence>
<dbReference type="InterPro" id="IPR012001">
    <property type="entry name" value="Thiamin_PyroP_enz_TPP-bd_dom"/>
</dbReference>
<dbReference type="Pfam" id="PF00205">
    <property type="entry name" value="TPP_enzyme_M"/>
    <property type="match status" value="1"/>
</dbReference>
<dbReference type="InterPro" id="IPR029035">
    <property type="entry name" value="DHS-like_NAD/FAD-binding_dom"/>
</dbReference>
<accession>A0A1I3IZF0</accession>
<organism evidence="8 9">
    <name type="scientific">Albimonas pacifica</name>
    <dbReference type="NCBI Taxonomy" id="1114924"/>
    <lineage>
        <taxon>Bacteria</taxon>
        <taxon>Pseudomonadati</taxon>
        <taxon>Pseudomonadota</taxon>
        <taxon>Alphaproteobacteria</taxon>
        <taxon>Rhodobacterales</taxon>
        <taxon>Paracoccaceae</taxon>
        <taxon>Albimonas</taxon>
    </lineage>
</organism>
<reference evidence="8 9" key="1">
    <citation type="submission" date="2016-10" db="EMBL/GenBank/DDBJ databases">
        <authorList>
            <person name="de Groot N.N."/>
        </authorList>
    </citation>
    <scope>NUCLEOTIDE SEQUENCE [LARGE SCALE GENOMIC DNA]</scope>
    <source>
        <strain evidence="8 9">CGMCC 1.11030</strain>
    </source>
</reference>
<dbReference type="Gene3D" id="3.40.50.970">
    <property type="match status" value="2"/>
</dbReference>
<name>A0A1I3IZF0_9RHOB</name>
<dbReference type="GO" id="GO:0005948">
    <property type="term" value="C:acetolactate synthase complex"/>
    <property type="evidence" value="ECO:0007669"/>
    <property type="project" value="TreeGrafter"/>
</dbReference>
<dbReference type="Gene3D" id="3.40.50.1220">
    <property type="entry name" value="TPP-binding domain"/>
    <property type="match status" value="1"/>
</dbReference>
<feature type="domain" description="Thiamine pyrophosphate enzyme N-terminal TPP-binding" evidence="7">
    <location>
        <begin position="3"/>
        <end position="116"/>
    </location>
</feature>
<dbReference type="Pfam" id="PF02776">
    <property type="entry name" value="TPP_enzyme_N"/>
    <property type="match status" value="1"/>
</dbReference>
<evidence type="ECO:0000259" key="7">
    <source>
        <dbReference type="Pfam" id="PF02776"/>
    </source>
</evidence>
<dbReference type="SUPFAM" id="SSF52518">
    <property type="entry name" value="Thiamin diphosphate-binding fold (THDP-binding)"/>
    <property type="match status" value="2"/>
</dbReference>
<dbReference type="CDD" id="cd07035">
    <property type="entry name" value="TPP_PYR_POX_like"/>
    <property type="match status" value="1"/>
</dbReference>
<sequence>MPKGSDLFVAALENEGVERVFGVPGEENLDIVESLRTSRIELVLTRHEQAAAFMAATHGRLTGQPGVCLATLGPGALNLATGAAYAHLGAMPMILVTGQKPVMSAKQARFQIVDIVASMKPLTKMTRQILSPAAIPTTVRDAFRVAAGERPGPVHLELPEDVAGADAEDAALVPRHPLNRPLAGAAALDGAAETILAARRPLVMIGAAGNRPALVEPLSGFIARTRLPFFNTQMGKGAVDCGSDLYVGTAALSEGDYVHEAVERADLIVAIGHDTIEKPPFLMKSRGGPKVVHIGYEPATVEQVYHPDLEVIGDIGATVEGLAERLEGRLKPDEGMPALRRRILERINDRAGEDRFPPTPQRVVHDVRKAMPDDGIVCLDNGMYKIWFARNYRTHVANTLLLDNALATMGAGLPSAMAAAMLHPGRRVMAVCGDGGFMMNSQELETAVRLGLNLVVVVLNDGAYGMIRWKQSVDDFPDFGMTFGNPDFVRYAEAYGAKGSRVSAVEDLAPTLEAAFAGGGVHLVEVPVDYSENTRVLVDELRNRKPDVECS</sequence>
<dbReference type="InterPro" id="IPR000399">
    <property type="entry name" value="TPP-bd_CS"/>
</dbReference>
<gene>
    <name evidence="8" type="ORF">SAMN05216258_107292</name>
</gene>
<evidence type="ECO:0000313" key="8">
    <source>
        <dbReference type="EMBL" id="SFI53280.1"/>
    </source>
</evidence>
<dbReference type="GO" id="GO:0009099">
    <property type="term" value="P:L-valine biosynthetic process"/>
    <property type="evidence" value="ECO:0007669"/>
    <property type="project" value="TreeGrafter"/>
</dbReference>
<dbReference type="OrthoDB" id="4494979at2"/>
<dbReference type="CDD" id="cd02010">
    <property type="entry name" value="TPP_ALS"/>
    <property type="match status" value="1"/>
</dbReference>
<dbReference type="GO" id="GO:0050660">
    <property type="term" value="F:flavin adenine dinucleotide binding"/>
    <property type="evidence" value="ECO:0007669"/>
    <property type="project" value="TreeGrafter"/>
</dbReference>
<dbReference type="GO" id="GO:0030976">
    <property type="term" value="F:thiamine pyrophosphate binding"/>
    <property type="evidence" value="ECO:0007669"/>
    <property type="project" value="InterPro"/>
</dbReference>
<dbReference type="InterPro" id="IPR045229">
    <property type="entry name" value="TPP_enz"/>
</dbReference>
<dbReference type="FunFam" id="3.40.50.970:FF:000007">
    <property type="entry name" value="Acetolactate synthase"/>
    <property type="match status" value="1"/>
</dbReference>
<feature type="domain" description="Thiamine pyrophosphate enzyme TPP-binding" evidence="6">
    <location>
        <begin position="380"/>
        <end position="526"/>
    </location>
</feature>
<dbReference type="InterPro" id="IPR029061">
    <property type="entry name" value="THDP-binding"/>
</dbReference>
<evidence type="ECO:0000313" key="9">
    <source>
        <dbReference type="Proteomes" id="UP000199377"/>
    </source>
</evidence>